<keyword evidence="2 4" id="KW-0547">Nucleotide-binding</keyword>
<feature type="coiled-coil region" evidence="5">
    <location>
        <begin position="460"/>
        <end position="487"/>
    </location>
</feature>
<feature type="region of interest" description="Disordered" evidence="6">
    <location>
        <begin position="384"/>
        <end position="425"/>
    </location>
</feature>
<reference evidence="8 9" key="1">
    <citation type="submission" date="2019-09" db="EMBL/GenBank/DDBJ databases">
        <authorList>
            <person name="Brejova B."/>
        </authorList>
    </citation>
    <scope>NUCLEOTIDE SEQUENCE [LARGE SCALE GENOMIC DNA]</scope>
</reference>
<sequence>MVLSPALLRHKRSQKRGQRLTLMLCGESGSGKSSFINTLCRTNVIAPLDLLNNIPSHSESAHLDAGLRLDSMTVEIPDQGEGVLTLNLIDPVGFGQNLDSGPVFDEIVHYVEKQFDAVLAEESRIKRNPRFTDTRVHAILYFVQPTGHGLREPDIEFLQRLAPKANVIPVLSKADGLTTGELQLNKQLVMEDIRRLQIPVYGFPGGDGFQYGKAVTTAISAAAAAATTAVATGGEKRRNGKKSQADRNRESRRRNSRMGVYDDLYVEDKLHDDIEEDENEEDGNDDDDDEEEGEDDDEFVKISKQAKGMVPFAVVGASDIDEHQGLLTRRYAWGAIDVEDPRVSDISMLRKILTQTHVSDLRDTTEYVLYENYRTHKLSQELAEEVSEEAESVVSGEEASSSSSMVTHMNASGTPSTVLSSSTGNAISSSSTGALLAREQQIWASEQRLKDTESKLARDVAARRAEIAAQEQELKRLELELLTKAAAMSLGNGRRVESSQSIGY</sequence>
<evidence type="ECO:0000313" key="9">
    <source>
        <dbReference type="Proteomes" id="UP000398389"/>
    </source>
</evidence>
<dbReference type="InterPro" id="IPR025662">
    <property type="entry name" value="Sigma_54_int_dom_ATP-bd_1"/>
</dbReference>
<keyword evidence="5" id="KW-0175">Coiled coil</keyword>
<feature type="compositionally biased region" description="Low complexity" evidence="6">
    <location>
        <begin position="392"/>
        <end position="404"/>
    </location>
</feature>
<accession>A0A5E8C5J0</accession>
<dbReference type="GO" id="GO:0005525">
    <property type="term" value="F:GTP binding"/>
    <property type="evidence" value="ECO:0007669"/>
    <property type="project" value="UniProtKB-KW"/>
</dbReference>
<evidence type="ECO:0000259" key="7">
    <source>
        <dbReference type="PROSITE" id="PS51719"/>
    </source>
</evidence>
<comment type="similarity">
    <text evidence="4">Belongs to the TRAFAC class TrmE-Era-EngA-EngB-Septin-like GTPase superfamily. Septin GTPase family.</text>
</comment>
<dbReference type="GeneID" id="43584357"/>
<feature type="domain" description="Septin-type G" evidence="7">
    <location>
        <begin position="16"/>
        <end position="380"/>
    </location>
</feature>
<keyword evidence="3 4" id="KW-0342">GTP-binding</keyword>
<dbReference type="InterPro" id="IPR027417">
    <property type="entry name" value="P-loop_NTPase"/>
</dbReference>
<organism evidence="8 9">
    <name type="scientific">Magnusiomyces paraingens</name>
    <dbReference type="NCBI Taxonomy" id="2606893"/>
    <lineage>
        <taxon>Eukaryota</taxon>
        <taxon>Fungi</taxon>
        <taxon>Dikarya</taxon>
        <taxon>Ascomycota</taxon>
        <taxon>Saccharomycotina</taxon>
        <taxon>Dipodascomycetes</taxon>
        <taxon>Dipodascales</taxon>
        <taxon>Dipodascaceae</taxon>
        <taxon>Magnusiomyces</taxon>
    </lineage>
</organism>
<dbReference type="EMBL" id="CABVLU010000004">
    <property type="protein sequence ID" value="VVT57118.1"/>
    <property type="molecule type" value="Genomic_DNA"/>
</dbReference>
<evidence type="ECO:0000256" key="1">
    <source>
        <dbReference type="ARBA" id="ARBA00004266"/>
    </source>
</evidence>
<evidence type="ECO:0000256" key="4">
    <source>
        <dbReference type="RuleBase" id="RU004560"/>
    </source>
</evidence>
<dbReference type="CDD" id="cd01850">
    <property type="entry name" value="CDC_Septin"/>
    <property type="match status" value="1"/>
</dbReference>
<dbReference type="SUPFAM" id="SSF52540">
    <property type="entry name" value="P-loop containing nucleoside triphosphate hydrolases"/>
    <property type="match status" value="1"/>
</dbReference>
<feature type="compositionally biased region" description="Polar residues" evidence="6">
    <location>
        <begin position="405"/>
        <end position="419"/>
    </location>
</feature>
<feature type="compositionally biased region" description="Acidic residues" evidence="6">
    <location>
        <begin position="273"/>
        <end position="297"/>
    </location>
</feature>
<keyword evidence="9" id="KW-1185">Reference proteome</keyword>
<protein>
    <recommendedName>
        <fullName evidence="7">Septin-type G domain-containing protein</fullName>
    </recommendedName>
</protein>
<dbReference type="AlphaFoldDB" id="A0A5E8C5J0"/>
<gene>
    <name evidence="8" type="ORF">SAPINGB_P005543</name>
</gene>
<dbReference type="PROSITE" id="PS00675">
    <property type="entry name" value="SIGMA54_INTERACT_1"/>
    <property type="match status" value="1"/>
</dbReference>
<dbReference type="PIRSF" id="PIRSF006698">
    <property type="entry name" value="Septin"/>
    <property type="match status" value="1"/>
</dbReference>
<dbReference type="RefSeq" id="XP_031856148.1">
    <property type="nucleotide sequence ID" value="XM_032000257.1"/>
</dbReference>
<dbReference type="GO" id="GO:0005935">
    <property type="term" value="C:cellular bud neck"/>
    <property type="evidence" value="ECO:0007669"/>
    <property type="project" value="UniProtKB-SubCell"/>
</dbReference>
<dbReference type="Pfam" id="PF00735">
    <property type="entry name" value="Septin"/>
    <property type="match status" value="2"/>
</dbReference>
<dbReference type="GO" id="GO:0005938">
    <property type="term" value="C:cell cortex"/>
    <property type="evidence" value="ECO:0007669"/>
    <property type="project" value="UniProtKB-ARBA"/>
</dbReference>
<dbReference type="PANTHER" id="PTHR18884">
    <property type="entry name" value="SEPTIN"/>
    <property type="match status" value="1"/>
</dbReference>
<dbReference type="OrthoDB" id="416553at2759"/>
<dbReference type="InterPro" id="IPR016491">
    <property type="entry name" value="Septin"/>
</dbReference>
<dbReference type="InterPro" id="IPR030379">
    <property type="entry name" value="G_SEPTIN_dom"/>
</dbReference>
<evidence type="ECO:0000256" key="6">
    <source>
        <dbReference type="SAM" id="MobiDB-lite"/>
    </source>
</evidence>
<dbReference type="GO" id="GO:0032156">
    <property type="term" value="C:septin cytoskeleton"/>
    <property type="evidence" value="ECO:0007669"/>
    <property type="project" value="UniProtKB-ARBA"/>
</dbReference>
<comment type="subcellular location">
    <subcellularLocation>
        <location evidence="1">Bud neck</location>
    </subcellularLocation>
</comment>
<feature type="region of interest" description="Disordered" evidence="6">
    <location>
        <begin position="229"/>
        <end position="258"/>
    </location>
</feature>
<dbReference type="Proteomes" id="UP000398389">
    <property type="component" value="Unassembled WGS sequence"/>
</dbReference>
<feature type="region of interest" description="Disordered" evidence="6">
    <location>
        <begin position="271"/>
        <end position="297"/>
    </location>
</feature>
<proteinExistence type="inferred from homology"/>
<name>A0A5E8C5J0_9ASCO</name>
<evidence type="ECO:0000313" key="8">
    <source>
        <dbReference type="EMBL" id="VVT57118.1"/>
    </source>
</evidence>
<dbReference type="Gene3D" id="3.40.50.300">
    <property type="entry name" value="P-loop containing nucleotide triphosphate hydrolases"/>
    <property type="match status" value="1"/>
</dbReference>
<evidence type="ECO:0000256" key="5">
    <source>
        <dbReference type="SAM" id="Coils"/>
    </source>
</evidence>
<evidence type="ECO:0000256" key="2">
    <source>
        <dbReference type="ARBA" id="ARBA00022741"/>
    </source>
</evidence>
<dbReference type="PROSITE" id="PS51719">
    <property type="entry name" value="G_SEPTIN"/>
    <property type="match status" value="1"/>
</dbReference>
<evidence type="ECO:0000256" key="3">
    <source>
        <dbReference type="ARBA" id="ARBA00023134"/>
    </source>
</evidence>